<dbReference type="SMART" id="SM00823">
    <property type="entry name" value="PKS_PP"/>
    <property type="match status" value="1"/>
</dbReference>
<feature type="domain" description="Carrier" evidence="4">
    <location>
        <begin position="1012"/>
        <end position="1087"/>
    </location>
</feature>
<evidence type="ECO:0000256" key="1">
    <source>
        <dbReference type="ARBA" id="ARBA00001957"/>
    </source>
</evidence>
<dbReference type="CDD" id="cd19531">
    <property type="entry name" value="LCL_NRPS-like"/>
    <property type="match status" value="1"/>
</dbReference>
<dbReference type="Proteomes" id="UP000636960">
    <property type="component" value="Unassembled WGS sequence"/>
</dbReference>
<dbReference type="InterPro" id="IPR020845">
    <property type="entry name" value="AMP-binding_CS"/>
</dbReference>
<accession>A0A919K6N9</accession>
<dbReference type="InterPro" id="IPR042099">
    <property type="entry name" value="ANL_N_sf"/>
</dbReference>
<dbReference type="InterPro" id="IPR020806">
    <property type="entry name" value="PKS_PP-bd"/>
</dbReference>
<dbReference type="InterPro" id="IPR009081">
    <property type="entry name" value="PP-bd_ACP"/>
</dbReference>
<dbReference type="GO" id="GO:0044550">
    <property type="term" value="P:secondary metabolite biosynthetic process"/>
    <property type="evidence" value="ECO:0007669"/>
    <property type="project" value="TreeGrafter"/>
</dbReference>
<dbReference type="FunFam" id="3.30.559.10:FF:000012">
    <property type="entry name" value="Non-ribosomal peptide synthetase"/>
    <property type="match status" value="1"/>
</dbReference>
<evidence type="ECO:0000256" key="2">
    <source>
        <dbReference type="ARBA" id="ARBA00022450"/>
    </source>
</evidence>
<dbReference type="FunFam" id="2.30.38.10:FF:000001">
    <property type="entry name" value="Non-ribosomal peptide synthetase PvdI"/>
    <property type="match status" value="1"/>
</dbReference>
<dbReference type="EMBL" id="BOMV01000073">
    <property type="protein sequence ID" value="GIE99513.1"/>
    <property type="molecule type" value="Genomic_DNA"/>
</dbReference>
<dbReference type="PROSITE" id="PS50075">
    <property type="entry name" value="CARRIER"/>
    <property type="match status" value="1"/>
</dbReference>
<dbReference type="Pfam" id="PF00550">
    <property type="entry name" value="PP-binding"/>
    <property type="match status" value="1"/>
</dbReference>
<reference evidence="5" key="1">
    <citation type="submission" date="2021-01" db="EMBL/GenBank/DDBJ databases">
        <title>Whole genome shotgun sequence of Actinoplanes rishiriensis NBRC 108556.</title>
        <authorList>
            <person name="Komaki H."/>
            <person name="Tamura T."/>
        </authorList>
    </citation>
    <scope>NUCLEOTIDE SEQUENCE</scope>
    <source>
        <strain evidence="5">NBRC 108556</strain>
    </source>
</reference>
<dbReference type="Gene3D" id="3.30.559.30">
    <property type="entry name" value="Nonribosomal peptide synthetase, condensation domain"/>
    <property type="match status" value="1"/>
</dbReference>
<dbReference type="InterPro" id="IPR000873">
    <property type="entry name" value="AMP-dep_synth/lig_dom"/>
</dbReference>
<dbReference type="GO" id="GO:0031177">
    <property type="term" value="F:phosphopantetheine binding"/>
    <property type="evidence" value="ECO:0007669"/>
    <property type="project" value="InterPro"/>
</dbReference>
<keyword evidence="2" id="KW-0596">Phosphopantetheine</keyword>
<dbReference type="Gene3D" id="3.40.50.12780">
    <property type="entry name" value="N-terminal domain of ligase-like"/>
    <property type="match status" value="1"/>
</dbReference>
<keyword evidence="6" id="KW-1185">Reference proteome</keyword>
<evidence type="ECO:0000259" key="4">
    <source>
        <dbReference type="PROSITE" id="PS50075"/>
    </source>
</evidence>
<dbReference type="GO" id="GO:0008610">
    <property type="term" value="P:lipid biosynthetic process"/>
    <property type="evidence" value="ECO:0007669"/>
    <property type="project" value="UniProtKB-ARBA"/>
</dbReference>
<dbReference type="Gene3D" id="3.40.50.1820">
    <property type="entry name" value="alpha/beta hydrolase"/>
    <property type="match status" value="1"/>
</dbReference>
<dbReference type="PROSITE" id="PS00455">
    <property type="entry name" value="AMP_BINDING"/>
    <property type="match status" value="1"/>
</dbReference>
<dbReference type="Gene3D" id="3.30.559.10">
    <property type="entry name" value="Chloramphenicol acetyltransferase-like domain"/>
    <property type="match status" value="1"/>
</dbReference>
<name>A0A919K6N9_9ACTN</name>
<dbReference type="PROSITE" id="PS00012">
    <property type="entry name" value="PHOSPHOPANTETHEINE"/>
    <property type="match status" value="1"/>
</dbReference>
<dbReference type="SUPFAM" id="SSF52777">
    <property type="entry name" value="CoA-dependent acyltransferases"/>
    <property type="match status" value="2"/>
</dbReference>
<dbReference type="InterPro" id="IPR006162">
    <property type="entry name" value="Ppantetheine_attach_site"/>
</dbReference>
<dbReference type="GO" id="GO:0043041">
    <property type="term" value="P:amino acid activation for nonribosomal peptide biosynthetic process"/>
    <property type="evidence" value="ECO:0007669"/>
    <property type="project" value="TreeGrafter"/>
</dbReference>
<sequence>MITADQPLPRLTLVDSEIERDRDAGRLALLRRLRGQPDRPERIPGRAAGAVVPATPLQEGLWFVDRLAGPGGNVAYNVPLALRLRGPLDPAALRDALSRLVARHEILRTTFPERDGAPTQIVQPAAAQPLEVVDLGPVAPADRAAAADRLVHTLAGRPFDLTTGPLFSTTLIRLGADEHVLFVAFHHIVADGWSVRVFLDELGELYRAGRTGRQPALGELPIQYADYAVWQTGRLRGPAYDDLVRYWTGQLAGAPALMHLPTDRPRPVVPSFRGREHGFRLDAELVDGLRALNSAERVTTFMTVLAALQMVLARHCGQPDVVVGSPVAGRRRPELEPLIGMFLNTVVLRGDLSGEPSFRTHLRRTRATVLSALEHQELPFDHVVRHLRPERSPGYTPFLQVVFDLLDVGRTRLDWGDVGCEVRRVDAGDAKFDLMLDIEDGPDGISGTFGYRTDLFEPATVERLRRHLVRTLAVVVADPDVAVTAVDLTTPAERNDVVSAWNATGAPAGRSVPELFAERAAEAPDRIAVSAGDTDVTYGALAERVGSLVSLLRRHGAGPETRIGVCLHRTPDLAVAVLATLAAGAVYVPMDPELPAARLAYLAADAGVEIVLTTSDVAGAPDAPAVVQLDAATAPPSGPAPGAGAPVAAQLAYLMYTSGSTGVPKAAANTHGGLASHLAWVQRTYRLTPADRVLLKTPLSFDDSVRELFWPLTTGARLVLAPPGLQRDPAGLLQLIDEAGVTVLHVVPSLLRAVVDTPAAPGAGRTLRLVMSGGEALDDELQRRCLARFTAPLVNHYGPSETTIDVTRWTCREGDGTPIGRPGDNTRLYVLDRRGEPVAVGLPGELYVAGAQVGRGYLGRPGQTAEAFLPDPFAPEPGRRMYRTGDLARWRDGGVLDFLGRRDDQVKIRGYRVEPAEIEHRLTGQPGIVEAAVVVREDRPGDQRLVAYCATRDATPDWSAVRRALADHLPWYQVPASFVRVAALPRTPAGKLARRALPAPGPDDRAAVPYQAPRTPTETIVAAAWGEVFGVSRVGVHDDFFDSGGHSLLAVRLVARLRDALQVDVAVNAVFLAPSVAALADRISGSASAESAPIPVIDRTRHRVAGRAGGRSGDAD</sequence>
<dbReference type="InterPro" id="IPR001242">
    <property type="entry name" value="Condensation_dom"/>
</dbReference>
<dbReference type="AlphaFoldDB" id="A0A919K6N9"/>
<comment type="caution">
    <text evidence="5">The sequence shown here is derived from an EMBL/GenBank/DDBJ whole genome shotgun (WGS) entry which is preliminary data.</text>
</comment>
<dbReference type="InterPro" id="IPR023213">
    <property type="entry name" value="CAT-like_dom_sf"/>
</dbReference>
<dbReference type="FunFam" id="3.40.50.12780:FF:000012">
    <property type="entry name" value="Non-ribosomal peptide synthetase"/>
    <property type="match status" value="1"/>
</dbReference>
<organism evidence="5 6">
    <name type="scientific">Paractinoplanes rishiriensis</name>
    <dbReference type="NCBI Taxonomy" id="1050105"/>
    <lineage>
        <taxon>Bacteria</taxon>
        <taxon>Bacillati</taxon>
        <taxon>Actinomycetota</taxon>
        <taxon>Actinomycetes</taxon>
        <taxon>Micromonosporales</taxon>
        <taxon>Micromonosporaceae</taxon>
        <taxon>Paractinoplanes</taxon>
    </lineage>
</organism>
<dbReference type="SUPFAM" id="SSF47336">
    <property type="entry name" value="ACP-like"/>
    <property type="match status" value="1"/>
</dbReference>
<dbReference type="InterPro" id="IPR025110">
    <property type="entry name" value="AMP-bd_C"/>
</dbReference>
<dbReference type="GO" id="GO:0072330">
    <property type="term" value="P:monocarboxylic acid biosynthetic process"/>
    <property type="evidence" value="ECO:0007669"/>
    <property type="project" value="UniProtKB-ARBA"/>
</dbReference>
<dbReference type="GO" id="GO:0005829">
    <property type="term" value="C:cytosol"/>
    <property type="evidence" value="ECO:0007669"/>
    <property type="project" value="TreeGrafter"/>
</dbReference>
<dbReference type="InterPro" id="IPR010071">
    <property type="entry name" value="AA_adenyl_dom"/>
</dbReference>
<evidence type="ECO:0000313" key="5">
    <source>
        <dbReference type="EMBL" id="GIE99513.1"/>
    </source>
</evidence>
<dbReference type="Pfam" id="PF13193">
    <property type="entry name" value="AMP-binding_C"/>
    <property type="match status" value="1"/>
</dbReference>
<dbReference type="GO" id="GO:0003824">
    <property type="term" value="F:catalytic activity"/>
    <property type="evidence" value="ECO:0007669"/>
    <property type="project" value="InterPro"/>
</dbReference>
<dbReference type="InterPro" id="IPR045851">
    <property type="entry name" value="AMP-bd_C_sf"/>
</dbReference>
<dbReference type="Pfam" id="PF00668">
    <property type="entry name" value="Condensation"/>
    <property type="match status" value="1"/>
</dbReference>
<gene>
    <name evidence="5" type="ORF">Ari01nite_69780</name>
</gene>
<dbReference type="InterPro" id="IPR029058">
    <property type="entry name" value="AB_hydrolase_fold"/>
</dbReference>
<dbReference type="Pfam" id="PF00501">
    <property type="entry name" value="AMP-binding"/>
    <property type="match status" value="1"/>
</dbReference>
<comment type="cofactor">
    <cofactor evidence="1">
        <name>pantetheine 4'-phosphate</name>
        <dbReference type="ChEBI" id="CHEBI:47942"/>
    </cofactor>
</comment>
<evidence type="ECO:0000313" key="6">
    <source>
        <dbReference type="Proteomes" id="UP000636960"/>
    </source>
</evidence>
<proteinExistence type="predicted"/>
<keyword evidence="3" id="KW-0597">Phosphoprotein</keyword>
<dbReference type="NCBIfam" id="TIGR01733">
    <property type="entry name" value="AA-adenyl-dom"/>
    <property type="match status" value="1"/>
</dbReference>
<protein>
    <recommendedName>
        <fullName evidence="4">Carrier domain-containing protein</fullName>
    </recommendedName>
</protein>
<dbReference type="SUPFAM" id="SSF56801">
    <property type="entry name" value="Acetyl-CoA synthetase-like"/>
    <property type="match status" value="1"/>
</dbReference>
<dbReference type="Gene3D" id="3.30.300.30">
    <property type="match status" value="1"/>
</dbReference>
<dbReference type="PANTHER" id="PTHR45527">
    <property type="entry name" value="NONRIBOSOMAL PEPTIDE SYNTHETASE"/>
    <property type="match status" value="1"/>
</dbReference>
<dbReference type="FunFam" id="1.10.1200.10:FF:000016">
    <property type="entry name" value="Non-ribosomal peptide synthase"/>
    <property type="match status" value="1"/>
</dbReference>
<dbReference type="PANTHER" id="PTHR45527:SF1">
    <property type="entry name" value="FATTY ACID SYNTHASE"/>
    <property type="match status" value="1"/>
</dbReference>
<dbReference type="InterPro" id="IPR036736">
    <property type="entry name" value="ACP-like_sf"/>
</dbReference>
<evidence type="ECO:0000256" key="3">
    <source>
        <dbReference type="ARBA" id="ARBA00022553"/>
    </source>
</evidence>